<accession>A0A8X6J2R7</accession>
<evidence type="ECO:0000313" key="3">
    <source>
        <dbReference type="Proteomes" id="UP000887116"/>
    </source>
</evidence>
<sequence length="134" mass="15079">MSSEVLWICAASLTELFAEISIALGFYSHGNHVYTIEKILHTTFDLMSFFSIIFFAAEVGRKDQILRKVVKETAFALSLSDKTEVNGKLLYKLIKSKEEIVLSAWGVFNFTRSFLLASFAGIISFNLLLIQLNS</sequence>
<proteinExistence type="predicted"/>
<feature type="transmembrane region" description="Helical" evidence="1">
    <location>
        <begin position="39"/>
        <end position="57"/>
    </location>
</feature>
<keyword evidence="1" id="KW-1133">Transmembrane helix</keyword>
<dbReference type="Proteomes" id="UP000887116">
    <property type="component" value="Unassembled WGS sequence"/>
</dbReference>
<keyword evidence="1" id="KW-0812">Transmembrane</keyword>
<keyword evidence="3" id="KW-1185">Reference proteome</keyword>
<dbReference type="OrthoDB" id="6420484at2759"/>
<dbReference type="EMBL" id="BMAO01033363">
    <property type="protein sequence ID" value="GFQ88980.1"/>
    <property type="molecule type" value="Genomic_DNA"/>
</dbReference>
<feature type="transmembrane region" description="Helical" evidence="1">
    <location>
        <begin position="5"/>
        <end position="27"/>
    </location>
</feature>
<evidence type="ECO:0000313" key="2">
    <source>
        <dbReference type="EMBL" id="GFQ88980.1"/>
    </source>
</evidence>
<evidence type="ECO:0000256" key="1">
    <source>
        <dbReference type="SAM" id="Phobius"/>
    </source>
</evidence>
<dbReference type="AlphaFoldDB" id="A0A8X6J2R7"/>
<name>A0A8X6J2R7_TRICU</name>
<protein>
    <submittedName>
        <fullName evidence="2">Uncharacterized protein</fullName>
    </submittedName>
</protein>
<organism evidence="2 3">
    <name type="scientific">Trichonephila clavata</name>
    <name type="common">Joro spider</name>
    <name type="synonym">Nephila clavata</name>
    <dbReference type="NCBI Taxonomy" id="2740835"/>
    <lineage>
        <taxon>Eukaryota</taxon>
        <taxon>Metazoa</taxon>
        <taxon>Ecdysozoa</taxon>
        <taxon>Arthropoda</taxon>
        <taxon>Chelicerata</taxon>
        <taxon>Arachnida</taxon>
        <taxon>Araneae</taxon>
        <taxon>Araneomorphae</taxon>
        <taxon>Entelegynae</taxon>
        <taxon>Araneoidea</taxon>
        <taxon>Nephilidae</taxon>
        <taxon>Trichonephila</taxon>
    </lineage>
</organism>
<comment type="caution">
    <text evidence="2">The sequence shown here is derived from an EMBL/GenBank/DDBJ whole genome shotgun (WGS) entry which is preliminary data.</text>
</comment>
<reference evidence="2" key="1">
    <citation type="submission" date="2020-07" db="EMBL/GenBank/DDBJ databases">
        <title>Multicomponent nature underlies the extraordinary mechanical properties of spider dragline silk.</title>
        <authorList>
            <person name="Kono N."/>
            <person name="Nakamura H."/>
            <person name="Mori M."/>
            <person name="Yoshida Y."/>
            <person name="Ohtoshi R."/>
            <person name="Malay A.D."/>
            <person name="Moran D.A.P."/>
            <person name="Tomita M."/>
            <person name="Numata K."/>
            <person name="Arakawa K."/>
        </authorList>
    </citation>
    <scope>NUCLEOTIDE SEQUENCE</scope>
</reference>
<keyword evidence="1" id="KW-0472">Membrane</keyword>
<gene>
    <name evidence="2" type="primary">AVEN_98533_1</name>
    <name evidence="2" type="ORF">TNCT_34451</name>
</gene>